<organism evidence="2 3">
    <name type="scientific">Cloacibacterium normanense</name>
    <dbReference type="NCBI Taxonomy" id="237258"/>
    <lineage>
        <taxon>Bacteria</taxon>
        <taxon>Pseudomonadati</taxon>
        <taxon>Bacteroidota</taxon>
        <taxon>Flavobacteriia</taxon>
        <taxon>Flavobacteriales</taxon>
        <taxon>Weeksellaceae</taxon>
    </lineage>
</organism>
<feature type="transmembrane region" description="Helical" evidence="1">
    <location>
        <begin position="41"/>
        <end position="62"/>
    </location>
</feature>
<protein>
    <submittedName>
        <fullName evidence="2">Putative membrane protein</fullName>
    </submittedName>
</protein>
<evidence type="ECO:0000313" key="3">
    <source>
        <dbReference type="Proteomes" id="UP000095601"/>
    </source>
</evidence>
<keyword evidence="3" id="KW-1185">Reference proteome</keyword>
<gene>
    <name evidence="2" type="ORF">BHF72_1890</name>
</gene>
<evidence type="ECO:0000313" key="2">
    <source>
        <dbReference type="EMBL" id="OEL11623.1"/>
    </source>
</evidence>
<feature type="transmembrane region" description="Helical" evidence="1">
    <location>
        <begin position="68"/>
        <end position="85"/>
    </location>
</feature>
<name>A0A1E5UFE8_9FLAO</name>
<dbReference type="EMBL" id="MKGI01000029">
    <property type="protein sequence ID" value="OEL11623.1"/>
    <property type="molecule type" value="Genomic_DNA"/>
</dbReference>
<feature type="transmembrane region" description="Helical" evidence="1">
    <location>
        <begin position="97"/>
        <end position="114"/>
    </location>
</feature>
<keyword evidence="1" id="KW-1133">Transmembrane helix</keyword>
<feature type="transmembrane region" description="Helical" evidence="1">
    <location>
        <begin position="157"/>
        <end position="177"/>
    </location>
</feature>
<keyword evidence="1" id="KW-0812">Transmembrane</keyword>
<comment type="caution">
    <text evidence="2">The sequence shown here is derived from an EMBL/GenBank/DDBJ whole genome shotgun (WGS) entry which is preliminary data.</text>
</comment>
<sequence length="228" mass="27673">MLILIDKILDYTYDIVVAIAMIYSIYLWVKKGYTAKQKYFFLYLVAVFIVDVLGLVFIRKAFKIHQTYLFFPFIIFSILYFRYFYIQDYKTKKDHYFLNAIAAISVGMSLYFQFSIGFPKFNNNVFLMMILFFLLASLQWFLYIIRFVDEQNITVKQSFWVSFALLFWSIFALFRMYLGTWLYNYNQDIFNVINFLFSICNIMMYSFFIKGLRCVDYNVLRTFNSFKK</sequence>
<reference evidence="2 3" key="1">
    <citation type="submission" date="2016-09" db="EMBL/GenBank/DDBJ databases">
        <authorList>
            <person name="Capua I."/>
            <person name="De Benedictis P."/>
            <person name="Joannis T."/>
            <person name="Lombin L.H."/>
            <person name="Cattoli G."/>
        </authorList>
    </citation>
    <scope>NUCLEOTIDE SEQUENCE [LARGE SCALE GENOMIC DNA]</scope>
    <source>
        <strain evidence="2 3">NRS-1</strain>
    </source>
</reference>
<dbReference type="PATRIC" id="fig|237258.4.peg.1845"/>
<keyword evidence="1" id="KW-0472">Membrane</keyword>
<evidence type="ECO:0000256" key="1">
    <source>
        <dbReference type="SAM" id="Phobius"/>
    </source>
</evidence>
<proteinExistence type="predicted"/>
<dbReference type="AlphaFoldDB" id="A0A1E5UFE8"/>
<dbReference type="Proteomes" id="UP000095601">
    <property type="component" value="Unassembled WGS sequence"/>
</dbReference>
<feature type="transmembrane region" description="Helical" evidence="1">
    <location>
        <begin position="126"/>
        <end position="145"/>
    </location>
</feature>
<dbReference type="STRING" id="237258.SAMN04489756_11823"/>
<feature type="transmembrane region" description="Helical" evidence="1">
    <location>
        <begin position="189"/>
        <end position="208"/>
    </location>
</feature>
<accession>A0A1E5UFE8</accession>
<feature type="transmembrane region" description="Helical" evidence="1">
    <location>
        <begin position="12"/>
        <end position="29"/>
    </location>
</feature>